<dbReference type="Gene3D" id="3.40.710.10">
    <property type="entry name" value="DD-peptidase/beta-lactamase superfamily"/>
    <property type="match status" value="1"/>
</dbReference>
<keyword evidence="3" id="KW-1185">Reference proteome</keyword>
<feature type="domain" description="Beta-lactamase-related" evidence="1">
    <location>
        <begin position="84"/>
        <end position="383"/>
    </location>
</feature>
<name>A0ABV3PJ04_9HYPH</name>
<dbReference type="PANTHER" id="PTHR43283:SF7">
    <property type="entry name" value="BETA-LACTAMASE-RELATED DOMAIN-CONTAINING PROTEIN"/>
    <property type="match status" value="1"/>
</dbReference>
<protein>
    <submittedName>
        <fullName evidence="2">Serine hydrolase</fullName>
        <ecNumber evidence="2">3.-.-.-</ecNumber>
    </submittedName>
</protein>
<dbReference type="RefSeq" id="WP_367623543.1">
    <property type="nucleotide sequence ID" value="NZ_JBFNQD010000002.1"/>
</dbReference>
<sequence length="394" mass="42691">MSLSAFETAYGFRRDAVQLGNWRQAPWNVWAFRNVSELVPTARIAANAAQSEPPDADPSGLLREKLEIGAERGSLADILEKTSTDALVVMKAGRFVADYHAAHFTSASRHIVFSISKSLTAILAGVAEDEGRLDPEAPIADYVPEVAGSAFADASVRHLLDMRVSLSFEEAYLDPTGEFARYRRATLWNPSAPGQDPGTLLGFIASMPKGAGEHGGPFRYRSPNSDLLGIVVERASGERYADYASSRLWQKIGARQDGIVTVDAAGTARAAGGVSMSARDLARVGEMMRQGGSLDGTRIVSRNWVEDTCRGGSSEAWQQGDFVHLLGQGRYRNKWYQTGYANGAFLAIGIHGQWLYVNPAAEVVIVKMSSQPEPVDDPTDRLNLQLFEALAAIV</sequence>
<reference evidence="2 3" key="1">
    <citation type="submission" date="2024-07" db="EMBL/GenBank/DDBJ databases">
        <title>Description of Labrys sedimenti sp. nov., isolated from a diclofenac-degrading enrichment culture.</title>
        <authorList>
            <person name="Tancsics A."/>
            <person name="Csepanyi A."/>
        </authorList>
    </citation>
    <scope>NUCLEOTIDE SEQUENCE [LARGE SCALE GENOMIC DNA]</scope>
    <source>
        <strain evidence="2 3">LMG 23578</strain>
    </source>
</reference>
<comment type="caution">
    <text evidence="2">The sequence shown here is derived from an EMBL/GenBank/DDBJ whole genome shotgun (WGS) entry which is preliminary data.</text>
</comment>
<dbReference type="Proteomes" id="UP001555786">
    <property type="component" value="Unassembled WGS sequence"/>
</dbReference>
<dbReference type="InterPro" id="IPR001466">
    <property type="entry name" value="Beta-lactam-related"/>
</dbReference>
<organism evidence="2 3">
    <name type="scientific">Labrys neptuniae</name>
    <dbReference type="NCBI Taxonomy" id="376174"/>
    <lineage>
        <taxon>Bacteria</taxon>
        <taxon>Pseudomonadati</taxon>
        <taxon>Pseudomonadota</taxon>
        <taxon>Alphaproteobacteria</taxon>
        <taxon>Hyphomicrobiales</taxon>
        <taxon>Xanthobacteraceae</taxon>
        <taxon>Labrys</taxon>
    </lineage>
</organism>
<evidence type="ECO:0000259" key="1">
    <source>
        <dbReference type="Pfam" id="PF00144"/>
    </source>
</evidence>
<dbReference type="PANTHER" id="PTHR43283">
    <property type="entry name" value="BETA-LACTAMASE-RELATED"/>
    <property type="match status" value="1"/>
</dbReference>
<dbReference type="GO" id="GO:0016787">
    <property type="term" value="F:hydrolase activity"/>
    <property type="evidence" value="ECO:0007669"/>
    <property type="project" value="UniProtKB-KW"/>
</dbReference>
<dbReference type="Pfam" id="PF00144">
    <property type="entry name" value="Beta-lactamase"/>
    <property type="match status" value="1"/>
</dbReference>
<dbReference type="EC" id="3.-.-.-" evidence="2"/>
<dbReference type="EMBL" id="JBFNQD010000002">
    <property type="protein sequence ID" value="MEW9305511.1"/>
    <property type="molecule type" value="Genomic_DNA"/>
</dbReference>
<keyword evidence="2" id="KW-0378">Hydrolase</keyword>
<gene>
    <name evidence="2" type="ORF">ABXS05_08190</name>
</gene>
<dbReference type="InterPro" id="IPR012338">
    <property type="entry name" value="Beta-lactam/transpept-like"/>
</dbReference>
<dbReference type="InterPro" id="IPR050789">
    <property type="entry name" value="Diverse_Enzym_Activities"/>
</dbReference>
<accession>A0ABV3PJ04</accession>
<evidence type="ECO:0000313" key="2">
    <source>
        <dbReference type="EMBL" id="MEW9305511.1"/>
    </source>
</evidence>
<proteinExistence type="predicted"/>
<evidence type="ECO:0000313" key="3">
    <source>
        <dbReference type="Proteomes" id="UP001555786"/>
    </source>
</evidence>
<dbReference type="SUPFAM" id="SSF56601">
    <property type="entry name" value="beta-lactamase/transpeptidase-like"/>
    <property type="match status" value="1"/>
</dbReference>